<dbReference type="KEGG" id="trg:TRUGW13939_11812"/>
<dbReference type="InterPro" id="IPR000757">
    <property type="entry name" value="Beta-glucanase-like"/>
</dbReference>
<evidence type="ECO:0000313" key="7">
    <source>
        <dbReference type="EMBL" id="QKX64637.1"/>
    </source>
</evidence>
<dbReference type="SUPFAM" id="SSF51445">
    <property type="entry name" value="(Trans)glycosidases"/>
    <property type="match status" value="1"/>
</dbReference>
<dbReference type="PANTHER" id="PTHR34154:SF3">
    <property type="entry name" value="ALKALI-SENSITIVE LINKAGE PROTEIN 1"/>
    <property type="match status" value="1"/>
</dbReference>
<evidence type="ECO:0000256" key="3">
    <source>
        <dbReference type="SAM" id="MobiDB-lite"/>
    </source>
</evidence>
<dbReference type="PANTHER" id="PTHR34154">
    <property type="entry name" value="ALKALI-SENSITIVE LINKAGE PROTEIN 1"/>
    <property type="match status" value="1"/>
</dbReference>
<sequence length="763" mass="84614">MQMPTAAILLASSYLPIAHCLDVNGSTKFQSSTKRGLIYIPSSEHPSDAQVWVENGTDLTWYYNYDSTPSDAYSNRSQADLEFVPMLWGSSNSSDFASNVESLIKNEGRNITQVLTFNEPDGSSSAGGSDIAPERAATIWINDIAPLRKLNVKLGAPAVTGSQSGFIWLSEFFGNCSSQNTNCTVDFIPIHWYGDFQGLASYIGQVVATYPNTSIWVTEYALADASLSDSQSFFQISAEYFDRIDYIERYSYFGSFRSSVSNVGPNAAMLTQDGLLTDIGSCFLKLNNMDESIAYVTHESQSVTSVEERSVPDASQGRNNPFLTPQDRRSLNSSAQHSSYAVFSATFSEAKPLRQRKFKSARLIGVYEKPWTAKKDPRMIWDKIFFIALTIVGLGIGAYIIYSGWQSVENPPYCLVFEDDFQKGLGADDWNYELQVGGFGVGSFDWATNDPENAYTDTNGLHIVPTLTTQSSSADISLDQLLNGYTLNLTKEGVCTATDAASCVRVSNITTQTMINPVRSARSTTRGKHNITYGKVEVTAKLPRGDWLWPAIWMLPETDTYGAWPLSGEIDIMESKGNDGEKYKGGRNEVGGTLHWAPNSELDAFWRTNGVRYMTRGDYSDDFHTFGMEWSDSYIYTWVDSRLAQSLYVPFGKKYGTMYDRGKFASMSVNGSIPLDPWSVTGRYNTPFDEAFYLILNVAVGATDSYFADGYGNKPWVDKSDTAMEQFWNASSAWEPTWGGGDARGMTVKSVRLYQRGNCPSSS</sequence>
<evidence type="ECO:0000256" key="1">
    <source>
        <dbReference type="ARBA" id="ARBA00004609"/>
    </source>
</evidence>
<dbReference type="Pfam" id="PF11790">
    <property type="entry name" value="Glyco_hydro_cc"/>
    <property type="match status" value="1"/>
</dbReference>
<organism evidence="7 8">
    <name type="scientific">Talaromyces rugulosus</name>
    <name type="common">Penicillium rugulosum</name>
    <dbReference type="NCBI Taxonomy" id="121627"/>
    <lineage>
        <taxon>Eukaryota</taxon>
        <taxon>Fungi</taxon>
        <taxon>Dikarya</taxon>
        <taxon>Ascomycota</taxon>
        <taxon>Pezizomycotina</taxon>
        <taxon>Eurotiomycetes</taxon>
        <taxon>Eurotiomycetidae</taxon>
        <taxon>Eurotiales</taxon>
        <taxon>Trichocomaceae</taxon>
        <taxon>Talaromyces</taxon>
        <taxon>Talaromyces sect. Islandici</taxon>
    </lineage>
</organism>
<feature type="region of interest" description="Disordered" evidence="3">
    <location>
        <begin position="305"/>
        <end position="335"/>
    </location>
</feature>
<dbReference type="InterPro" id="IPR013320">
    <property type="entry name" value="ConA-like_dom_sf"/>
</dbReference>
<dbReference type="InterPro" id="IPR053183">
    <property type="entry name" value="ASL1"/>
</dbReference>
<evidence type="ECO:0000256" key="2">
    <source>
        <dbReference type="ARBA" id="ARBA00022475"/>
    </source>
</evidence>
<keyword evidence="4" id="KW-0472">Membrane</keyword>
<dbReference type="InterPro" id="IPR024655">
    <property type="entry name" value="Asl1_glyco_hydro_catalytic"/>
</dbReference>
<evidence type="ECO:0000313" key="8">
    <source>
        <dbReference type="Proteomes" id="UP000509510"/>
    </source>
</evidence>
<dbReference type="Pfam" id="PF00722">
    <property type="entry name" value="Glyco_hydro_16"/>
    <property type="match status" value="1"/>
</dbReference>
<dbReference type="AlphaFoldDB" id="A0A7H8REU2"/>
<dbReference type="Gene3D" id="3.20.20.80">
    <property type="entry name" value="Glycosidases"/>
    <property type="match status" value="1"/>
</dbReference>
<feature type="domain" description="GH16" evidence="6">
    <location>
        <begin position="403"/>
        <end position="759"/>
    </location>
</feature>
<dbReference type="FunFam" id="3.20.20.80:FF:000207">
    <property type="entry name" value="Glycoside hydrolase family 128 protein"/>
    <property type="match status" value="1"/>
</dbReference>
<keyword evidence="5" id="KW-0732">Signal</keyword>
<dbReference type="GO" id="GO:0004553">
    <property type="term" value="F:hydrolase activity, hydrolyzing O-glycosyl compounds"/>
    <property type="evidence" value="ECO:0007669"/>
    <property type="project" value="InterPro"/>
</dbReference>
<evidence type="ECO:0000256" key="5">
    <source>
        <dbReference type="SAM" id="SignalP"/>
    </source>
</evidence>
<protein>
    <recommendedName>
        <fullName evidence="6">GH16 domain-containing protein</fullName>
    </recommendedName>
</protein>
<name>A0A7H8REU2_TALRU</name>
<proteinExistence type="predicted"/>
<feature type="chain" id="PRO_5028911724" description="GH16 domain-containing protein" evidence="5">
    <location>
        <begin position="21"/>
        <end position="763"/>
    </location>
</feature>
<feature type="transmembrane region" description="Helical" evidence="4">
    <location>
        <begin position="384"/>
        <end position="402"/>
    </location>
</feature>
<dbReference type="GO" id="GO:0071966">
    <property type="term" value="P:fungal-type cell wall polysaccharide metabolic process"/>
    <property type="evidence" value="ECO:0007669"/>
    <property type="project" value="TreeGrafter"/>
</dbReference>
<comment type="subcellular location">
    <subcellularLocation>
        <location evidence="1">Cell membrane</location>
        <topology evidence="1">Lipid-anchor</topology>
        <topology evidence="1">GPI-anchor</topology>
    </subcellularLocation>
</comment>
<gene>
    <name evidence="7" type="ORF">TRUGW13939_11812</name>
</gene>
<evidence type="ECO:0000256" key="4">
    <source>
        <dbReference type="SAM" id="Phobius"/>
    </source>
</evidence>
<accession>A0A7H8REU2</accession>
<feature type="signal peptide" evidence="5">
    <location>
        <begin position="1"/>
        <end position="20"/>
    </location>
</feature>
<dbReference type="SUPFAM" id="SSF49899">
    <property type="entry name" value="Concanavalin A-like lectins/glucanases"/>
    <property type="match status" value="1"/>
</dbReference>
<dbReference type="RefSeq" id="XP_035350810.1">
    <property type="nucleotide sequence ID" value="XM_035494917.1"/>
</dbReference>
<reference evidence="8" key="1">
    <citation type="submission" date="2020-06" db="EMBL/GenBank/DDBJ databases">
        <title>A chromosome-scale genome assembly of Talaromyces rugulosus W13939.</title>
        <authorList>
            <person name="Wang B."/>
            <person name="Guo L."/>
            <person name="Ye K."/>
            <person name="Wang L."/>
        </authorList>
    </citation>
    <scope>NUCLEOTIDE SEQUENCE [LARGE SCALE GENOMIC DNA]</scope>
    <source>
        <strain evidence="8">W13939</strain>
    </source>
</reference>
<keyword evidence="8" id="KW-1185">Reference proteome</keyword>
<dbReference type="Gene3D" id="2.60.120.200">
    <property type="match status" value="1"/>
</dbReference>
<dbReference type="InterPro" id="IPR017853">
    <property type="entry name" value="GH"/>
</dbReference>
<keyword evidence="4" id="KW-0812">Transmembrane</keyword>
<dbReference type="OrthoDB" id="4781at2759"/>
<dbReference type="PROSITE" id="PS51762">
    <property type="entry name" value="GH16_2"/>
    <property type="match status" value="1"/>
</dbReference>
<dbReference type="EMBL" id="CP055903">
    <property type="protein sequence ID" value="QKX64637.1"/>
    <property type="molecule type" value="Genomic_DNA"/>
</dbReference>
<dbReference type="Proteomes" id="UP000509510">
    <property type="component" value="Chromosome VI"/>
</dbReference>
<keyword evidence="4" id="KW-1133">Transmembrane helix</keyword>
<keyword evidence="2" id="KW-1003">Cell membrane</keyword>
<dbReference type="GeneID" id="55999289"/>
<dbReference type="GO" id="GO:0009277">
    <property type="term" value="C:fungal-type cell wall"/>
    <property type="evidence" value="ECO:0007669"/>
    <property type="project" value="TreeGrafter"/>
</dbReference>
<dbReference type="GO" id="GO:0005886">
    <property type="term" value="C:plasma membrane"/>
    <property type="evidence" value="ECO:0007669"/>
    <property type="project" value="UniProtKB-SubCell"/>
</dbReference>
<evidence type="ECO:0000259" key="6">
    <source>
        <dbReference type="PROSITE" id="PS51762"/>
    </source>
</evidence>